<keyword evidence="3" id="KW-1185">Reference proteome</keyword>
<name>A0A383V5R1_TETOB</name>
<sequence>MKTPTAIVYGVVACLLLSLPQVYGQPVADIEGQATMTDPVAATTDPVPATAAPAVAEPATAALAAAAANAVPDDACLDALLKEINKREAMANTRGASPAFYSAWKKQWVACGGELAPTSPAEVSVLQAAACKASTQSLPEAVGVAATKACNLACYRNSLTDGGVLCNLYCGLFSRCNAAKGKWGKCQKVG</sequence>
<gene>
    <name evidence="2" type="ORF">BQ4739_LOCUS1484</name>
</gene>
<protein>
    <submittedName>
        <fullName evidence="2">Uncharacterized protein</fullName>
    </submittedName>
</protein>
<dbReference type="AlphaFoldDB" id="A0A383V5R1"/>
<evidence type="ECO:0000313" key="3">
    <source>
        <dbReference type="Proteomes" id="UP000256970"/>
    </source>
</evidence>
<organism evidence="2 3">
    <name type="scientific">Tetradesmus obliquus</name>
    <name type="common">Green alga</name>
    <name type="synonym">Acutodesmus obliquus</name>
    <dbReference type="NCBI Taxonomy" id="3088"/>
    <lineage>
        <taxon>Eukaryota</taxon>
        <taxon>Viridiplantae</taxon>
        <taxon>Chlorophyta</taxon>
        <taxon>core chlorophytes</taxon>
        <taxon>Chlorophyceae</taxon>
        <taxon>CS clade</taxon>
        <taxon>Sphaeropleales</taxon>
        <taxon>Scenedesmaceae</taxon>
        <taxon>Tetradesmus</taxon>
    </lineage>
</organism>
<dbReference type="EMBL" id="FNXT01000115">
    <property type="protein sequence ID" value="SZX60945.1"/>
    <property type="molecule type" value="Genomic_DNA"/>
</dbReference>
<feature type="signal peptide" evidence="1">
    <location>
        <begin position="1"/>
        <end position="24"/>
    </location>
</feature>
<proteinExistence type="predicted"/>
<accession>A0A383V5R1</accession>
<feature type="chain" id="PRO_5016946847" evidence="1">
    <location>
        <begin position="25"/>
        <end position="190"/>
    </location>
</feature>
<reference evidence="2 3" key="1">
    <citation type="submission" date="2016-10" db="EMBL/GenBank/DDBJ databases">
        <authorList>
            <person name="Cai Z."/>
        </authorList>
    </citation>
    <scope>NUCLEOTIDE SEQUENCE [LARGE SCALE GENOMIC DNA]</scope>
</reference>
<evidence type="ECO:0000313" key="2">
    <source>
        <dbReference type="EMBL" id="SZX60945.1"/>
    </source>
</evidence>
<evidence type="ECO:0000256" key="1">
    <source>
        <dbReference type="SAM" id="SignalP"/>
    </source>
</evidence>
<dbReference type="Proteomes" id="UP000256970">
    <property type="component" value="Unassembled WGS sequence"/>
</dbReference>
<keyword evidence="1" id="KW-0732">Signal</keyword>